<evidence type="ECO:0000313" key="2">
    <source>
        <dbReference type="EMBL" id="WRS38001.1"/>
    </source>
</evidence>
<keyword evidence="3" id="KW-1185">Reference proteome</keyword>
<protein>
    <submittedName>
        <fullName evidence="2">Uncharacterized protein</fullName>
    </submittedName>
</protein>
<gene>
    <name evidence="2" type="ORF">VA613_08195</name>
</gene>
<dbReference type="EMBL" id="CP141769">
    <property type="protein sequence ID" value="WRS38001.1"/>
    <property type="molecule type" value="Genomic_DNA"/>
</dbReference>
<reference evidence="2 3" key="1">
    <citation type="submission" date="2023-12" db="EMBL/GenBank/DDBJ databases">
        <title>Thiobacillus sedimentum sp. nov., a chemolithoautotrophic sulfur-oxidizing bacterium isolated from freshwater sediment.</title>
        <authorList>
            <person name="Luo J."/>
            <person name="Dai C."/>
        </authorList>
    </citation>
    <scope>NUCLEOTIDE SEQUENCE [LARGE SCALE GENOMIC DNA]</scope>
    <source>
        <strain evidence="2 3">SCUT-2</strain>
    </source>
</reference>
<sequence length="182" mass="19145">MASPSLHEIASAIAAVVSAIGGAFAAVAAFRSADAARDAARSADDANRRAILREVSAVAASILGAVLGVKSRAAELISEYQSAEIFSGSREHSGLRELQKNTRELQEKAESFVADAGLFANGATQLAASPAEDIDRVLVRLSGNLQLIQTIRDELDRKHAAISSQNSQHRKVALQSMAPRNA</sequence>
<feature type="region of interest" description="Disordered" evidence="1">
    <location>
        <begin position="161"/>
        <end position="182"/>
    </location>
</feature>
<proteinExistence type="predicted"/>
<accession>A0ABZ1CFM8</accession>
<evidence type="ECO:0000256" key="1">
    <source>
        <dbReference type="SAM" id="MobiDB-lite"/>
    </source>
</evidence>
<organism evidence="2 3">
    <name type="scientific">Thiobacillus sedimenti</name>
    <dbReference type="NCBI Taxonomy" id="3110231"/>
    <lineage>
        <taxon>Bacteria</taxon>
        <taxon>Pseudomonadati</taxon>
        <taxon>Pseudomonadota</taxon>
        <taxon>Betaproteobacteria</taxon>
        <taxon>Nitrosomonadales</taxon>
        <taxon>Thiobacillaceae</taxon>
        <taxon>Thiobacillus</taxon>
    </lineage>
</organism>
<dbReference type="RefSeq" id="WP_324778615.1">
    <property type="nucleotide sequence ID" value="NZ_CP141769.1"/>
</dbReference>
<evidence type="ECO:0000313" key="3">
    <source>
        <dbReference type="Proteomes" id="UP001334732"/>
    </source>
</evidence>
<name>A0ABZ1CFM8_9PROT</name>
<dbReference type="Proteomes" id="UP001334732">
    <property type="component" value="Chromosome"/>
</dbReference>